<dbReference type="InterPro" id="IPR021815">
    <property type="entry name" value="TsiV"/>
</dbReference>
<dbReference type="Pfam" id="PF11876">
    <property type="entry name" value="TsiV"/>
    <property type="match status" value="1"/>
</dbReference>
<dbReference type="KEGG" id="rah:Rahaq_2742"/>
<proteinExistence type="predicted"/>
<dbReference type="AlphaFoldDB" id="A0A0H3FE25"/>
<evidence type="ECO:0000313" key="1">
    <source>
        <dbReference type="EMBL" id="ADW74345.1"/>
    </source>
</evidence>
<dbReference type="EMBL" id="CP002505">
    <property type="protein sequence ID" value="ADW74345.1"/>
    <property type="molecule type" value="Genomic_DNA"/>
</dbReference>
<dbReference type="Proteomes" id="UP000007257">
    <property type="component" value="Chromosome"/>
</dbReference>
<dbReference type="RefSeq" id="WP_013576044.1">
    <property type="nucleotide sequence ID" value="NC_015061.1"/>
</dbReference>
<organism evidence="1 2">
    <name type="scientific">Rahnella sp. (strain Y9602)</name>
    <dbReference type="NCBI Taxonomy" id="2703885"/>
    <lineage>
        <taxon>Bacteria</taxon>
        <taxon>Pseudomonadati</taxon>
        <taxon>Pseudomonadota</taxon>
        <taxon>Gammaproteobacteria</taxon>
        <taxon>Enterobacterales</taxon>
        <taxon>Yersiniaceae</taxon>
        <taxon>Rahnella</taxon>
    </lineage>
</organism>
<evidence type="ECO:0008006" key="3">
    <source>
        <dbReference type="Google" id="ProtNLM"/>
    </source>
</evidence>
<gene>
    <name evidence="1" type="ordered locus">Rahaq_2742</name>
</gene>
<dbReference type="eggNOG" id="ENOG502ZBAB">
    <property type="taxonomic scope" value="Bacteria"/>
</dbReference>
<protein>
    <recommendedName>
        <fullName evidence="3">DUF3396 domain-containing protein</fullName>
    </recommendedName>
</protein>
<dbReference type="OrthoDB" id="8986326at2"/>
<reference evidence="1 2" key="2">
    <citation type="journal article" date="2012" name="J. Bacteriol.">
        <title>Complete Genome Sequence of Rahnella sp. Strain Y9602, a Gammaproteobacterium Isolate from Metal- and Radionuclide-Contaminated Soil.</title>
        <authorList>
            <person name="Martinez R.J."/>
            <person name="Bruce D."/>
            <person name="Detter C."/>
            <person name="Goodwin L.A."/>
            <person name="Han J."/>
            <person name="Han C.S."/>
            <person name="Held B."/>
            <person name="Land M.L."/>
            <person name="Mikhailova N."/>
            <person name="Nolan M."/>
            <person name="Pennacchio L."/>
            <person name="Pitluck S."/>
            <person name="Tapia R."/>
            <person name="Woyke T."/>
            <person name="Sobecky P.A."/>
        </authorList>
    </citation>
    <scope>NUCLEOTIDE SEQUENCE [LARGE SCALE GENOMIC DNA]</scope>
    <source>
        <strain evidence="1 2">Y9602</strain>
    </source>
</reference>
<name>A0A0H3FE25_RAHSY</name>
<reference evidence="2" key="1">
    <citation type="submission" date="2011-01" db="EMBL/GenBank/DDBJ databases">
        <title>Complete sequence of chromosome of Rahnella sp. Y9602.</title>
        <authorList>
            <consortium name="US DOE Joint Genome Institute"/>
            <person name="Lucas S."/>
            <person name="Copeland A."/>
            <person name="Lapidus A."/>
            <person name="Cheng J.-F."/>
            <person name="Goodwin L."/>
            <person name="Pitluck S."/>
            <person name="Lu M."/>
            <person name="Detter J.C."/>
            <person name="Han C."/>
            <person name="Tapia R."/>
            <person name="Land M."/>
            <person name="Hauser L."/>
            <person name="Kyrpides N."/>
            <person name="Ivanova N."/>
            <person name="Ovchinnikova G."/>
            <person name="Pagani I."/>
            <person name="Sobecky P.A."/>
            <person name="Martinez R.J."/>
            <person name="Woyke T."/>
        </authorList>
    </citation>
    <scope>NUCLEOTIDE SEQUENCE [LARGE SCALE GENOMIC DNA]</scope>
    <source>
        <strain evidence="2">Y9602</strain>
    </source>
</reference>
<dbReference type="HOGENOM" id="CLU_055602_1_0_6"/>
<sequence>MDLNYIERWLADATVNYQDGRPAVGLGLIITVFFRNGHTPEVRQKMVGCVDRFYNEFGVFLKKQMNGRWVGITEKNYVKKRQEIIDSSPEEIFDWYLTCSTEDYLAPDYAISIMGKRIFHNDNNRSVIKLTFPLSLLKEEDGSLRYQDWLLWLCNEFEVESGYAGISFSLPREFHRMFPYEYSLAQRFSGVMVDSIGMLEGGDAVEGIKGACWYTILGNQWVDKLGGRPFVNRMVADTPEIAILSYNQGLILQAGQQPPGLGEINDEGLPSLLVKVNQIIRPIRQDGHNSLHFYSMEDNHQFNKESSMKWYARFDAASDKLPIPELLPDEDAEPARITAYSGETSPHTGRWGTFIDGSLRYVHVKNGQTLPEYEDKEGKFHRTLWSLLERDDKGSVFINS</sequence>
<accession>A0A0H3FE25</accession>
<evidence type="ECO:0000313" key="2">
    <source>
        <dbReference type="Proteomes" id="UP000007257"/>
    </source>
</evidence>